<dbReference type="RefSeq" id="WP_098039927.1">
    <property type="nucleotide sequence ID" value="NZ_NUBH01000169.1"/>
</dbReference>
<dbReference type="SUPFAM" id="SSF53474">
    <property type="entry name" value="alpha/beta-Hydrolases"/>
    <property type="match status" value="1"/>
</dbReference>
<dbReference type="AlphaFoldDB" id="A0A2B5RXG5"/>
<comment type="caution">
    <text evidence="2">The sequence shown here is derived from an EMBL/GenBank/DDBJ whole genome shotgun (WGS) entry which is preliminary data.</text>
</comment>
<dbReference type="Pfam" id="PF00975">
    <property type="entry name" value="Thioesterase"/>
    <property type="match status" value="1"/>
</dbReference>
<dbReference type="EMBL" id="NUDP01000089">
    <property type="protein sequence ID" value="PEM66561.1"/>
    <property type="molecule type" value="Genomic_DNA"/>
</dbReference>
<reference evidence="2 3" key="1">
    <citation type="submission" date="2017-09" db="EMBL/GenBank/DDBJ databases">
        <title>Large-scale bioinformatics analysis of Bacillus genomes uncovers conserved roles of natural products in bacterial physiology.</title>
        <authorList>
            <consortium name="Agbiome Team Llc"/>
            <person name="Bleich R.M."/>
            <person name="Grubbs K.J."/>
            <person name="Santa Maria K.C."/>
            <person name="Allen S.E."/>
            <person name="Farag S."/>
            <person name="Shank E.A."/>
            <person name="Bowers A."/>
        </authorList>
    </citation>
    <scope>NUCLEOTIDE SEQUENCE [LARGE SCALE GENOMIC DNA]</scope>
    <source>
        <strain evidence="2 3">AFS009893</strain>
    </source>
</reference>
<protein>
    <submittedName>
        <fullName evidence="2">Uncharacterized protein</fullName>
    </submittedName>
</protein>
<evidence type="ECO:0000313" key="2">
    <source>
        <dbReference type="EMBL" id="PEM66561.1"/>
    </source>
</evidence>
<sequence length="238" mass="27764">MKKTKLFCLPYAGGSAMMYYRWKNQLEKHIEVIPLELPGRGKRAGEPLISNLEEIVDLLFHEIISQLDRSEVAFFGYSMGSLLAFELAYRVETICKQEISHLFLAASRPPHLKRNSPPIHMLPQEEFEENIYKLGGTPRELFENEEVRRYFLPLLRSDFKLVETYNFSKKSEKLSSGMTILMGMDDIHNDKDLNEWSIHTNNSCKVCYFNGGHFFINEQTEEIIKVINNTLPQFSIYR</sequence>
<evidence type="ECO:0000313" key="3">
    <source>
        <dbReference type="Proteomes" id="UP000219775"/>
    </source>
</evidence>
<dbReference type="PANTHER" id="PTHR11487">
    <property type="entry name" value="THIOESTERASE"/>
    <property type="match status" value="1"/>
</dbReference>
<dbReference type="GO" id="GO:0008610">
    <property type="term" value="P:lipid biosynthetic process"/>
    <property type="evidence" value="ECO:0007669"/>
    <property type="project" value="TreeGrafter"/>
</dbReference>
<evidence type="ECO:0000256" key="1">
    <source>
        <dbReference type="ARBA" id="ARBA00007169"/>
    </source>
</evidence>
<gene>
    <name evidence="2" type="ORF">CN613_22055</name>
</gene>
<dbReference type="Gene3D" id="3.40.50.1820">
    <property type="entry name" value="alpha/beta hydrolase"/>
    <property type="match status" value="1"/>
</dbReference>
<dbReference type="Proteomes" id="UP000219775">
    <property type="component" value="Unassembled WGS sequence"/>
</dbReference>
<accession>A0A2B5RXG5</accession>
<name>A0A2B5RXG5_9BACI</name>
<dbReference type="InterPro" id="IPR029058">
    <property type="entry name" value="AB_hydrolase_fold"/>
</dbReference>
<proteinExistence type="inferred from homology"/>
<dbReference type="InterPro" id="IPR012223">
    <property type="entry name" value="TEII"/>
</dbReference>
<organism evidence="2 3">
    <name type="scientific">Bacillus pseudomycoides</name>
    <dbReference type="NCBI Taxonomy" id="64104"/>
    <lineage>
        <taxon>Bacteria</taxon>
        <taxon>Bacillati</taxon>
        <taxon>Bacillota</taxon>
        <taxon>Bacilli</taxon>
        <taxon>Bacillales</taxon>
        <taxon>Bacillaceae</taxon>
        <taxon>Bacillus</taxon>
        <taxon>Bacillus cereus group</taxon>
    </lineage>
</organism>
<comment type="similarity">
    <text evidence="1">Belongs to the thioesterase family.</text>
</comment>
<dbReference type="InterPro" id="IPR001031">
    <property type="entry name" value="Thioesterase"/>
</dbReference>
<dbReference type="PANTHER" id="PTHR11487:SF0">
    <property type="entry name" value="S-ACYL FATTY ACID SYNTHASE THIOESTERASE, MEDIUM CHAIN"/>
    <property type="match status" value="1"/>
</dbReference>